<evidence type="ECO:0000256" key="3">
    <source>
        <dbReference type="ARBA" id="ARBA00022776"/>
    </source>
</evidence>
<dbReference type="VEuPathDB" id="AmoebaDB:ENU1_170300"/>
<dbReference type="Gene3D" id="1.25.10.10">
    <property type="entry name" value="Leucine-rich Repeat Variant"/>
    <property type="match status" value="2"/>
</dbReference>
<keyword evidence="5" id="KW-0539">Nucleus</keyword>
<evidence type="ECO:0000256" key="1">
    <source>
        <dbReference type="ARBA" id="ARBA00004123"/>
    </source>
</evidence>
<name>K2GTE6_ENTNP</name>
<feature type="domain" description="Condensin complex subunit 1 C-terminal" evidence="9">
    <location>
        <begin position="827"/>
        <end position="986"/>
    </location>
</feature>
<keyword evidence="6" id="KW-0131">Cell cycle</keyword>
<feature type="coiled-coil region" evidence="7">
    <location>
        <begin position="365"/>
        <end position="392"/>
    </location>
</feature>
<reference evidence="10 11" key="1">
    <citation type="submission" date="2011-11" db="EMBL/GenBank/DDBJ databases">
        <authorList>
            <person name="Hannick L."/>
            <person name="Karamycheva S."/>
            <person name="Lorenzi H."/>
            <person name="Caler E."/>
        </authorList>
    </citation>
    <scope>NUCLEOTIDE SEQUENCE [LARGE SCALE GENOMIC DNA]</scope>
    <source>
        <strain evidence="10 11">P19</strain>
    </source>
</reference>
<keyword evidence="4" id="KW-0226">DNA condensation</keyword>
<feature type="region of interest" description="Disordered" evidence="8">
    <location>
        <begin position="1049"/>
        <end position="1073"/>
    </location>
</feature>
<keyword evidence="7" id="KW-0175">Coiled coil</keyword>
<evidence type="ECO:0000313" key="11">
    <source>
        <dbReference type="Proteomes" id="UP000006769"/>
    </source>
</evidence>
<dbReference type="InterPro" id="IPR016024">
    <property type="entry name" value="ARM-type_fold"/>
</dbReference>
<organism evidence="10 11">
    <name type="scientific">Entamoeba nuttalli (strain P19)</name>
    <name type="common">Amoeba</name>
    <dbReference type="NCBI Taxonomy" id="1076696"/>
    <lineage>
        <taxon>Eukaryota</taxon>
        <taxon>Amoebozoa</taxon>
        <taxon>Evosea</taxon>
        <taxon>Archamoebae</taxon>
        <taxon>Mastigamoebida</taxon>
        <taxon>Entamoebidae</taxon>
        <taxon>Entamoeba</taxon>
    </lineage>
</organism>
<evidence type="ECO:0000259" key="9">
    <source>
        <dbReference type="Pfam" id="PF12717"/>
    </source>
</evidence>
<protein>
    <submittedName>
        <fullName evidence="10">HEAT repeat domain containing protein</fullName>
    </submittedName>
</protein>
<evidence type="ECO:0000313" key="10">
    <source>
        <dbReference type="EMBL" id="EKE38318.1"/>
    </source>
</evidence>
<sequence length="1073" mass="122707">MEFEIPQTEHEKEKGYGGLLDCSIPNGFENDCKLSDIKKITSSIIKEASLDPLILYSEPNKYGYLHLAAQKKVLSNSICQIAISLVKYNLESLNSDQCKQYRSTLKMIIYLESLIDIDQLVIKSVIDVLQLPFDSIFTSPDTFFLDTIRQIATKGIKTIDSEFLNKVFIQLTNLNHIEGIVTGLIQLLSEDNDIIKIANSILRNNSPVLQKFLRQLLSIDTINPKLLKSISILFPLLPELVPESKLKLPSILHCLLDQQEHILRNAVIECYANILLDTPNDQLYDCLTERFHDINSFVRVKVLQMWQMLVEHRCIPLERFNKLTSSAVERLNDKSTPVRKNAISLLQAMLVFNPYSVILRRDLFESKLQETAEMLKENVKEENKDDSEEEEEEQEFTVPVNKILEIFEGTGFQHVADTELLEAKKQEVLKNFIEWLKNSIEFISVFEEAVDSVERILESTSVLDLKEAIKFFGSICQYKIPKGARALKKTLELLFSKEVDVQNVIVEAVSKALCEESPQNTVNNLLIMTNGSNIGEELCIKKLVELLIQKKVIGPTEIDYLWAYMAGKLPSGGDMEALTALTLLSFIGAAKPSLILNKISLLNSICFKKGQLPTFIYRGCQVLYQLYDEKNELEKISANDPTIIQIMDCLDETMGSNTWIALCQLVLDLVYKAVDNPNEIGKEIILRRVAEVGKSSKVSNVSKLLSAVGGVARKQGEIYEKMKEGVVDEVEKKKGKKGKRISVACENKIHEVVGEVLEDGLLGEFVPIINDYCKDIIEGKYNEDNFLTFRAVVVNSLCSFMMVSQHYCEEHLQELFTILENTQDECVRSNIVYYVGDFACRYPNLLEGWIKYLYGRLKDPSALVRRSAVIVLSELIFHDIIKVKGSIYLMGLALVDDEERVRDLAHTFFQEYSSKTNAIYNVLPDLISSLGNEDISKEHFRYIIKYIFSFISKDKQHEQLMNKLCSRFTMNEQTPKQWEYTAYCLSLLSYNEKTLKKLISSVKIFGNKLHITEVKEAFISLCQRLRKFAKPEMKVLIEEFEKIIIKEGGEDELNEKEEENNNQEMSEEQNYDE</sequence>
<dbReference type="RefSeq" id="XP_008859356.1">
    <property type="nucleotide sequence ID" value="XM_008861134.1"/>
</dbReference>
<dbReference type="InterPro" id="IPR026971">
    <property type="entry name" value="CND1/NCAPD3"/>
</dbReference>
<dbReference type="GO" id="GO:0005634">
    <property type="term" value="C:nucleus"/>
    <property type="evidence" value="ECO:0007669"/>
    <property type="project" value="UniProtKB-SubCell"/>
</dbReference>
<keyword evidence="3" id="KW-0498">Mitosis</keyword>
<proteinExistence type="predicted"/>
<dbReference type="PANTHER" id="PTHR14222">
    <property type="entry name" value="CONDENSIN"/>
    <property type="match status" value="1"/>
</dbReference>
<dbReference type="Pfam" id="PF12717">
    <property type="entry name" value="Cnd1"/>
    <property type="match status" value="1"/>
</dbReference>
<dbReference type="FunFam" id="1.25.10.10:FF:000871">
    <property type="entry name" value="HEAT repeat domain containing protein"/>
    <property type="match status" value="1"/>
</dbReference>
<dbReference type="Proteomes" id="UP000006769">
    <property type="component" value="Unassembled WGS sequence"/>
</dbReference>
<dbReference type="InterPro" id="IPR011989">
    <property type="entry name" value="ARM-like"/>
</dbReference>
<dbReference type="GO" id="GO:0000779">
    <property type="term" value="C:condensed chromosome, centromeric region"/>
    <property type="evidence" value="ECO:0007669"/>
    <property type="project" value="TreeGrafter"/>
</dbReference>
<dbReference type="OMA" id="SNIHTES"/>
<dbReference type="PANTHER" id="PTHR14222:SF2">
    <property type="entry name" value="CONDENSIN COMPLEX SUBUNIT 1"/>
    <property type="match status" value="1"/>
</dbReference>
<keyword evidence="2" id="KW-0132">Cell division</keyword>
<evidence type="ECO:0000256" key="4">
    <source>
        <dbReference type="ARBA" id="ARBA00023067"/>
    </source>
</evidence>
<dbReference type="SUPFAM" id="SSF48371">
    <property type="entry name" value="ARM repeat"/>
    <property type="match status" value="1"/>
</dbReference>
<comment type="subcellular location">
    <subcellularLocation>
        <location evidence="1">Nucleus</location>
    </subcellularLocation>
</comment>
<evidence type="ECO:0000256" key="5">
    <source>
        <dbReference type="ARBA" id="ARBA00023242"/>
    </source>
</evidence>
<evidence type="ECO:0000256" key="8">
    <source>
        <dbReference type="SAM" id="MobiDB-lite"/>
    </source>
</evidence>
<evidence type="ECO:0000256" key="2">
    <source>
        <dbReference type="ARBA" id="ARBA00022618"/>
    </source>
</evidence>
<dbReference type="GO" id="GO:0007076">
    <property type="term" value="P:mitotic chromosome condensation"/>
    <property type="evidence" value="ECO:0007669"/>
    <property type="project" value="InterPro"/>
</dbReference>
<evidence type="ECO:0000256" key="6">
    <source>
        <dbReference type="ARBA" id="ARBA00023306"/>
    </source>
</evidence>
<dbReference type="AlphaFoldDB" id="K2GTE6"/>
<dbReference type="InterPro" id="IPR032682">
    <property type="entry name" value="Cnd1_C"/>
</dbReference>
<dbReference type="GeneID" id="20075534"/>
<dbReference type="OrthoDB" id="436262at2759"/>
<dbReference type="GO" id="GO:0010032">
    <property type="term" value="P:meiotic chromosome condensation"/>
    <property type="evidence" value="ECO:0007669"/>
    <property type="project" value="TreeGrafter"/>
</dbReference>
<accession>K2GTE6</accession>
<evidence type="ECO:0000256" key="7">
    <source>
        <dbReference type="SAM" id="Coils"/>
    </source>
</evidence>
<gene>
    <name evidence="10" type="ORF">ENU1_170300</name>
</gene>
<dbReference type="EMBL" id="JH928775">
    <property type="protein sequence ID" value="EKE38318.1"/>
    <property type="molecule type" value="Genomic_DNA"/>
</dbReference>
<dbReference type="GO" id="GO:0051301">
    <property type="term" value="P:cell division"/>
    <property type="evidence" value="ECO:0007669"/>
    <property type="project" value="UniProtKB-KW"/>
</dbReference>
<dbReference type="GO" id="GO:0000796">
    <property type="term" value="C:condensin complex"/>
    <property type="evidence" value="ECO:0007669"/>
    <property type="project" value="TreeGrafter"/>
</dbReference>
<dbReference type="GO" id="GO:0042393">
    <property type="term" value="F:histone binding"/>
    <property type="evidence" value="ECO:0007669"/>
    <property type="project" value="TreeGrafter"/>
</dbReference>